<evidence type="ECO:0000256" key="10">
    <source>
        <dbReference type="SAM" id="MobiDB-lite"/>
    </source>
</evidence>
<evidence type="ECO:0000256" key="9">
    <source>
        <dbReference type="ARBA" id="ARBA00023136"/>
    </source>
</evidence>
<evidence type="ECO:0000256" key="2">
    <source>
        <dbReference type="ARBA" id="ARBA00006555"/>
    </source>
</evidence>
<dbReference type="GO" id="GO:0098797">
    <property type="term" value="C:plasma membrane protein complex"/>
    <property type="evidence" value="ECO:0007669"/>
    <property type="project" value="TreeGrafter"/>
</dbReference>
<dbReference type="Proteomes" id="UP000294325">
    <property type="component" value="Chromosome"/>
</dbReference>
<protein>
    <submittedName>
        <fullName evidence="12">Energy transducer TonB</fullName>
    </submittedName>
</protein>
<organism evidence="12 13">
    <name type="scientific">Nitrosococcus wardiae</name>
    <dbReference type="NCBI Taxonomy" id="1814290"/>
    <lineage>
        <taxon>Bacteria</taxon>
        <taxon>Pseudomonadati</taxon>
        <taxon>Pseudomonadota</taxon>
        <taxon>Gammaproteobacteria</taxon>
        <taxon>Chromatiales</taxon>
        <taxon>Chromatiaceae</taxon>
        <taxon>Nitrosococcus</taxon>
    </lineage>
</organism>
<sequence length="304" mass="33058">MSFTAFINPTRNYRLSLALLLSALLHGTVILGIGQLNILPPPPPAPPPPLEIVLVPIKQEQAPEKPDLLAQANRLGGGQREEKPPRPTPPPSASKPSQTPSGLAAPPSGGSQTEKKHPPPEPVTTPPVLTQKHASHSVNNPHQIPQPEALDTVEVDDSPKPRPSARELIAALEGQLAKEIQRYANQPRKRHIDSNTKQYAATAYLDAWRKKIERVGKMNYPEEAKRQGLSGSLILVVDLNVDGSVANILVRRSSGYQILDEAAIRIVRLAAPFAKVPENLLQGHDILSITRTWQFHSGKGFSSN</sequence>
<comment type="similarity">
    <text evidence="2">Belongs to the TonB family.</text>
</comment>
<keyword evidence="7" id="KW-0653">Protein transport</keyword>
<dbReference type="InterPro" id="IPR037682">
    <property type="entry name" value="TonB_C"/>
</dbReference>
<evidence type="ECO:0000256" key="4">
    <source>
        <dbReference type="ARBA" id="ARBA00022475"/>
    </source>
</evidence>
<accession>A0A4P7BXZ1</accession>
<dbReference type="GO" id="GO:0031992">
    <property type="term" value="F:energy transducer activity"/>
    <property type="evidence" value="ECO:0007669"/>
    <property type="project" value="TreeGrafter"/>
</dbReference>
<feature type="domain" description="TonB C-terminal" evidence="11">
    <location>
        <begin position="205"/>
        <end position="302"/>
    </location>
</feature>
<keyword evidence="5" id="KW-0997">Cell inner membrane</keyword>
<evidence type="ECO:0000256" key="7">
    <source>
        <dbReference type="ARBA" id="ARBA00022927"/>
    </source>
</evidence>
<reference evidence="12 13" key="1">
    <citation type="submission" date="2019-03" db="EMBL/GenBank/DDBJ databases">
        <title>The genome sequence of Nitrosococcus wardiae strain D1FHST reveals the archetypal metabolic capacity of ammonia-oxidizing Gammaproteobacteria.</title>
        <authorList>
            <person name="Wang L."/>
            <person name="Lim C.K."/>
            <person name="Hanson T.E."/>
            <person name="Dang H."/>
            <person name="Klotz M.G."/>
        </authorList>
    </citation>
    <scope>NUCLEOTIDE SEQUENCE [LARGE SCALE GENOMIC DNA]</scope>
    <source>
        <strain evidence="12 13">D1FHS</strain>
    </source>
</reference>
<dbReference type="InterPro" id="IPR006260">
    <property type="entry name" value="TonB/TolA_C"/>
</dbReference>
<evidence type="ECO:0000256" key="6">
    <source>
        <dbReference type="ARBA" id="ARBA00022692"/>
    </source>
</evidence>
<evidence type="ECO:0000256" key="3">
    <source>
        <dbReference type="ARBA" id="ARBA00022448"/>
    </source>
</evidence>
<dbReference type="SUPFAM" id="SSF74653">
    <property type="entry name" value="TolA/TonB C-terminal domain"/>
    <property type="match status" value="1"/>
</dbReference>
<dbReference type="EMBL" id="CP038033">
    <property type="protein sequence ID" value="QBQ54034.1"/>
    <property type="molecule type" value="Genomic_DNA"/>
</dbReference>
<proteinExistence type="inferred from homology"/>
<gene>
    <name evidence="12" type="ORF">E3U44_05580</name>
</gene>
<comment type="subcellular location">
    <subcellularLocation>
        <location evidence="1">Cell inner membrane</location>
        <topology evidence="1">Single-pass membrane protein</topology>
        <orientation evidence="1">Periplasmic side</orientation>
    </subcellularLocation>
</comment>
<evidence type="ECO:0000256" key="8">
    <source>
        <dbReference type="ARBA" id="ARBA00022989"/>
    </source>
</evidence>
<dbReference type="NCBIfam" id="TIGR01352">
    <property type="entry name" value="tonB_Cterm"/>
    <property type="match status" value="1"/>
</dbReference>
<name>A0A4P7BXZ1_9GAMM</name>
<dbReference type="PROSITE" id="PS52015">
    <property type="entry name" value="TONB_CTD"/>
    <property type="match status" value="1"/>
</dbReference>
<evidence type="ECO:0000259" key="11">
    <source>
        <dbReference type="PROSITE" id="PS52015"/>
    </source>
</evidence>
<keyword evidence="13" id="KW-1185">Reference proteome</keyword>
<dbReference type="RefSeq" id="WP_134357047.1">
    <property type="nucleotide sequence ID" value="NZ_CP038033.1"/>
</dbReference>
<evidence type="ECO:0000313" key="12">
    <source>
        <dbReference type="EMBL" id="QBQ54034.1"/>
    </source>
</evidence>
<keyword evidence="9" id="KW-0472">Membrane</keyword>
<dbReference type="InterPro" id="IPR051045">
    <property type="entry name" value="TonB-dependent_transducer"/>
</dbReference>
<evidence type="ECO:0000256" key="5">
    <source>
        <dbReference type="ARBA" id="ARBA00022519"/>
    </source>
</evidence>
<feature type="region of interest" description="Disordered" evidence="10">
    <location>
        <begin position="75"/>
        <end position="162"/>
    </location>
</feature>
<dbReference type="KEGG" id="nwr:E3U44_05580"/>
<keyword evidence="3" id="KW-0813">Transport</keyword>
<dbReference type="AlphaFoldDB" id="A0A4P7BXZ1"/>
<dbReference type="OrthoDB" id="9803361at2"/>
<dbReference type="Gene3D" id="3.30.1150.10">
    <property type="match status" value="1"/>
</dbReference>
<keyword evidence="8" id="KW-1133">Transmembrane helix</keyword>
<dbReference type="GO" id="GO:0055085">
    <property type="term" value="P:transmembrane transport"/>
    <property type="evidence" value="ECO:0007669"/>
    <property type="project" value="InterPro"/>
</dbReference>
<keyword evidence="6" id="KW-0812">Transmembrane</keyword>
<keyword evidence="4" id="KW-1003">Cell membrane</keyword>
<evidence type="ECO:0000313" key="13">
    <source>
        <dbReference type="Proteomes" id="UP000294325"/>
    </source>
</evidence>
<evidence type="ECO:0000256" key="1">
    <source>
        <dbReference type="ARBA" id="ARBA00004383"/>
    </source>
</evidence>
<dbReference type="GO" id="GO:0015031">
    <property type="term" value="P:protein transport"/>
    <property type="evidence" value="ECO:0007669"/>
    <property type="project" value="UniProtKB-KW"/>
</dbReference>
<dbReference type="Pfam" id="PF03544">
    <property type="entry name" value="TonB_C"/>
    <property type="match status" value="1"/>
</dbReference>
<dbReference type="PANTHER" id="PTHR33446:SF11">
    <property type="entry name" value="TONB3"/>
    <property type="match status" value="1"/>
</dbReference>
<dbReference type="PANTHER" id="PTHR33446">
    <property type="entry name" value="PROTEIN TONB-RELATED"/>
    <property type="match status" value="1"/>
</dbReference>